<dbReference type="STRING" id="659014.SAMN04487996_103373"/>
<gene>
    <name evidence="3" type="ORF">SAMN04487996_103373</name>
</gene>
<dbReference type="EMBL" id="FNAN01000003">
    <property type="protein sequence ID" value="SDE11105.1"/>
    <property type="molecule type" value="Genomic_DNA"/>
</dbReference>
<dbReference type="PANTHER" id="PTHR40407:SF1">
    <property type="entry name" value="HEPARAN-ALPHA-GLUCOSAMINIDE N-ACETYLTRANSFERASE CATALYTIC DOMAIN-CONTAINING PROTEIN"/>
    <property type="match status" value="1"/>
</dbReference>
<organism evidence="3 4">
    <name type="scientific">Dyadobacter soli</name>
    <dbReference type="NCBI Taxonomy" id="659014"/>
    <lineage>
        <taxon>Bacteria</taxon>
        <taxon>Pseudomonadati</taxon>
        <taxon>Bacteroidota</taxon>
        <taxon>Cytophagia</taxon>
        <taxon>Cytophagales</taxon>
        <taxon>Spirosomataceae</taxon>
        <taxon>Dyadobacter</taxon>
    </lineage>
</organism>
<dbReference type="Pfam" id="PF07786">
    <property type="entry name" value="HGSNAT_cat"/>
    <property type="match status" value="1"/>
</dbReference>
<accession>A0A1G7AAN7</accession>
<keyword evidence="1" id="KW-0472">Membrane</keyword>
<feature type="domain" description="Heparan-alpha-glucosaminide N-acetyltransferase catalytic" evidence="2">
    <location>
        <begin position="11"/>
        <end position="211"/>
    </location>
</feature>
<evidence type="ECO:0000313" key="4">
    <source>
        <dbReference type="Proteomes" id="UP000198748"/>
    </source>
</evidence>
<feature type="transmembrane region" description="Helical" evidence="1">
    <location>
        <begin position="125"/>
        <end position="155"/>
    </location>
</feature>
<feature type="transmembrane region" description="Helical" evidence="1">
    <location>
        <begin position="347"/>
        <end position="369"/>
    </location>
</feature>
<keyword evidence="1" id="KW-0812">Transmembrane</keyword>
<feature type="transmembrane region" description="Helical" evidence="1">
    <location>
        <begin position="92"/>
        <end position="113"/>
    </location>
</feature>
<evidence type="ECO:0000313" key="3">
    <source>
        <dbReference type="EMBL" id="SDE11105.1"/>
    </source>
</evidence>
<sequence length="388" mass="44773">MTNSLPLKSPRIESIDLPKGLVMVLMALDHTRDYFYQSGLFFEVSNPAVASVPVYITRIITHVCAPTFSFLAGISAFFSGKKRSRSDLALFLVKRGLWLVFMELTIISFAWYLNVNFTNLDLGVIWVLGMSMIFLAGFVYLPPNATLIISLALIGGHNLLDRLHFDNVWWAILHEVYTTKIWGITLTVVYPIIPWIGVMALGYYFGRFYQVPFDPASRKRIFNRIGLATIILFLVVRWLNVYGDPVPWKHLPTPERTLMSYFNVSKYPPSLSYLLLTLTFPFLFLANSEKWSGKVIDFFCVFGRVPFFYYILHLYTIRITGMIGAELTGYGWQTAIQTQFDINLHGFGFSLPVVYLIWLSIIAALYPVCKWFDGYKRKHSEQWWLSYL</sequence>
<evidence type="ECO:0000256" key="1">
    <source>
        <dbReference type="SAM" id="Phobius"/>
    </source>
</evidence>
<dbReference type="InterPro" id="IPR012429">
    <property type="entry name" value="HGSNAT_cat"/>
</dbReference>
<dbReference type="AlphaFoldDB" id="A0A1G7AAN7"/>
<feature type="transmembrane region" description="Helical" evidence="1">
    <location>
        <begin position="221"/>
        <end position="239"/>
    </location>
</feature>
<protein>
    <submittedName>
        <fullName evidence="3">Uncharacterized membrane protein</fullName>
    </submittedName>
</protein>
<dbReference type="PANTHER" id="PTHR40407">
    <property type="entry name" value="MEMBRANE PROTEIN-LIKE PROTEIN"/>
    <property type="match status" value="1"/>
</dbReference>
<name>A0A1G7AAN7_9BACT</name>
<feature type="transmembrane region" description="Helical" evidence="1">
    <location>
        <begin position="267"/>
        <end position="286"/>
    </location>
</feature>
<feature type="transmembrane region" description="Helical" evidence="1">
    <location>
        <begin position="59"/>
        <end position="80"/>
    </location>
</feature>
<keyword evidence="1" id="KW-1133">Transmembrane helix</keyword>
<evidence type="ECO:0000259" key="2">
    <source>
        <dbReference type="Pfam" id="PF07786"/>
    </source>
</evidence>
<dbReference type="OrthoDB" id="508112at2"/>
<feature type="transmembrane region" description="Helical" evidence="1">
    <location>
        <begin position="192"/>
        <end position="209"/>
    </location>
</feature>
<dbReference type="Proteomes" id="UP000198748">
    <property type="component" value="Unassembled WGS sequence"/>
</dbReference>
<keyword evidence="4" id="KW-1185">Reference proteome</keyword>
<reference evidence="4" key="1">
    <citation type="submission" date="2016-10" db="EMBL/GenBank/DDBJ databases">
        <authorList>
            <person name="Varghese N."/>
            <person name="Submissions S."/>
        </authorList>
    </citation>
    <scope>NUCLEOTIDE SEQUENCE [LARGE SCALE GENOMIC DNA]</scope>
    <source>
        <strain evidence="4">DSM 25329</strain>
    </source>
</reference>
<proteinExistence type="predicted"/>
<dbReference type="RefSeq" id="WP_090147671.1">
    <property type="nucleotide sequence ID" value="NZ_FNAN01000003.1"/>
</dbReference>